<sequence length="352" mass="40847">MSTLSTKYVPHKLRPENIIDSSTRQATFPSNQEHLKTALYASSVCIGEPERTKSSYDTTKGDDFDKVGTMLLETAMDRKLQIDKERENTDKYLHDLRGVHFEVGYDDRKTYLKSHKQESYQRPSEELFAQNKKDIVSSGEGYNRGMSSIIRHIPEDWKQCLTTIARNDYISPEAQMSKNKELGKEEIPRSRPTMEKSTVIAGSSLKQESTTTITDIKNEVAKEAQRIIEDMRKCHYTSNHDQPISQETEFRRHFGMKENKDLRYTVEFSRNSSQVVMGYDTEDDMKDKYATTYKNYIHESANSIQHSIEKAKQERNRRDATTEFMRKSSVELGTEKNPLLSTTQIDFRPVKF</sequence>
<dbReference type="VEuPathDB" id="AmoebaDB:NfTy_087500"/>
<organism evidence="1 2">
    <name type="scientific">Naegleria fowleri</name>
    <name type="common">Brain eating amoeba</name>
    <dbReference type="NCBI Taxonomy" id="5763"/>
    <lineage>
        <taxon>Eukaryota</taxon>
        <taxon>Discoba</taxon>
        <taxon>Heterolobosea</taxon>
        <taxon>Tetramitia</taxon>
        <taxon>Eutetramitia</taxon>
        <taxon>Vahlkampfiidae</taxon>
        <taxon>Naegleria</taxon>
    </lineage>
</organism>
<dbReference type="VEuPathDB" id="AmoebaDB:NF0004130"/>
<gene>
    <name evidence="1" type="ORF">FDP41_009706</name>
</gene>
<dbReference type="Proteomes" id="UP000444721">
    <property type="component" value="Unassembled WGS sequence"/>
</dbReference>
<dbReference type="OrthoDB" id="10339926at2759"/>
<proteinExistence type="predicted"/>
<dbReference type="GeneID" id="68116921"/>
<dbReference type="AlphaFoldDB" id="A0A6A5BD60"/>
<dbReference type="EMBL" id="VFQX01000072">
    <property type="protein sequence ID" value="KAF0972010.1"/>
    <property type="molecule type" value="Genomic_DNA"/>
</dbReference>
<accession>A0A6A5BD60</accession>
<reference evidence="1 2" key="1">
    <citation type="journal article" date="2019" name="Sci. Rep.">
        <title>Nanopore sequencing improves the draft genome of the human pathogenic amoeba Naegleria fowleri.</title>
        <authorList>
            <person name="Liechti N."/>
            <person name="Schurch N."/>
            <person name="Bruggmann R."/>
            <person name="Wittwer M."/>
        </authorList>
    </citation>
    <scope>NUCLEOTIDE SEQUENCE [LARGE SCALE GENOMIC DNA]</scope>
    <source>
        <strain evidence="1 2">ATCC 30894</strain>
    </source>
</reference>
<protein>
    <submittedName>
        <fullName evidence="1">Uncharacterized protein</fullName>
    </submittedName>
</protein>
<dbReference type="RefSeq" id="XP_044556725.1">
    <property type="nucleotide sequence ID" value="XM_044713693.1"/>
</dbReference>
<evidence type="ECO:0000313" key="1">
    <source>
        <dbReference type="EMBL" id="KAF0972010.1"/>
    </source>
</evidence>
<comment type="caution">
    <text evidence="1">The sequence shown here is derived from an EMBL/GenBank/DDBJ whole genome shotgun (WGS) entry which is preliminary data.</text>
</comment>
<keyword evidence="2" id="KW-1185">Reference proteome</keyword>
<dbReference type="VEuPathDB" id="AmoebaDB:FDP41_009706"/>
<dbReference type="OMA" id="HDLRGVH"/>
<name>A0A6A5BD60_NAEFO</name>
<evidence type="ECO:0000313" key="2">
    <source>
        <dbReference type="Proteomes" id="UP000444721"/>
    </source>
</evidence>